<gene>
    <name evidence="1" type="ORF">PsorP6_013080</name>
</gene>
<keyword evidence="2" id="KW-1185">Reference proteome</keyword>
<accession>A0ACC0WJJ4</accession>
<proteinExistence type="predicted"/>
<reference evidence="1 2" key="1">
    <citation type="journal article" date="2022" name="bioRxiv">
        <title>The genome of the oomycete Peronosclerospora sorghi, a cosmopolitan pathogen of maize and sorghum, is inflated with dispersed pseudogenes.</title>
        <authorList>
            <person name="Fletcher K."/>
            <person name="Martin F."/>
            <person name="Isakeit T."/>
            <person name="Cavanaugh K."/>
            <person name="Magill C."/>
            <person name="Michelmore R."/>
        </authorList>
    </citation>
    <scope>NUCLEOTIDE SEQUENCE [LARGE SCALE GENOMIC DNA]</scope>
    <source>
        <strain evidence="1">P6</strain>
    </source>
</reference>
<dbReference type="Proteomes" id="UP001163321">
    <property type="component" value="Chromosome 13"/>
</dbReference>
<protein>
    <submittedName>
        <fullName evidence="1">Uncharacterized protein</fullName>
    </submittedName>
</protein>
<name>A0ACC0WJJ4_9STRA</name>
<sequence length="344" mass="40183">MKQRHLAVFLLAVFVTIAVSIPAASVVDGYAMNQNVQTGDKKTTEASSSRRSNHGRADDERGRPPLSFASSSKITGKLLEEVKNRDMSELIGNREFVQWIKEWTSYNIRDIVAMVLQIKKDKRITRYSDYQLLLMYFGREFFIALDNMCPNWKSLKSLNPDFFKAVGNKKEFSSIDVRKTIKLDFDHVAWKESLQSRGVLFKKDVYPKMLWLYYSKFFKLELEDLAEMAFGSALLRDKNYLFSKTKKTRSKKRVRKQPRTKVPDRDEQRPSSPQRVPTPPHEEVLDRDEQNHEMTVEHIDDPRYHKKLVQLANENPEWSAGYLRKRATHEFIGDLLNEPNRGSE</sequence>
<evidence type="ECO:0000313" key="2">
    <source>
        <dbReference type="Proteomes" id="UP001163321"/>
    </source>
</evidence>
<comment type="caution">
    <text evidence="1">The sequence shown here is derived from an EMBL/GenBank/DDBJ whole genome shotgun (WGS) entry which is preliminary data.</text>
</comment>
<evidence type="ECO:0000313" key="1">
    <source>
        <dbReference type="EMBL" id="KAI9918093.1"/>
    </source>
</evidence>
<organism evidence="1 2">
    <name type="scientific">Peronosclerospora sorghi</name>
    <dbReference type="NCBI Taxonomy" id="230839"/>
    <lineage>
        <taxon>Eukaryota</taxon>
        <taxon>Sar</taxon>
        <taxon>Stramenopiles</taxon>
        <taxon>Oomycota</taxon>
        <taxon>Peronosporomycetes</taxon>
        <taxon>Peronosporales</taxon>
        <taxon>Peronosporaceae</taxon>
        <taxon>Peronosclerospora</taxon>
    </lineage>
</organism>
<dbReference type="EMBL" id="CM047592">
    <property type="protein sequence ID" value="KAI9918093.1"/>
    <property type="molecule type" value="Genomic_DNA"/>
</dbReference>